<proteinExistence type="predicted"/>
<evidence type="ECO:0000313" key="2">
    <source>
        <dbReference type="Proteomes" id="UP001362999"/>
    </source>
</evidence>
<dbReference type="AlphaFoldDB" id="A0AAV9Z3C5"/>
<keyword evidence="2" id="KW-1185">Reference proteome</keyword>
<dbReference type="EMBL" id="JAWWNJ010000222">
    <property type="protein sequence ID" value="KAK6969502.1"/>
    <property type="molecule type" value="Genomic_DNA"/>
</dbReference>
<protein>
    <submittedName>
        <fullName evidence="1">Uncharacterized protein</fullName>
    </submittedName>
</protein>
<gene>
    <name evidence="1" type="ORF">R3P38DRAFT_2814341</name>
</gene>
<name>A0AAV9Z3C5_9AGAR</name>
<comment type="caution">
    <text evidence="1">The sequence shown here is derived from an EMBL/GenBank/DDBJ whole genome shotgun (WGS) entry which is preliminary data.</text>
</comment>
<accession>A0AAV9Z3C5</accession>
<sequence>MDVKVWDNSPAQMLSFGKETADQAIQQDNARVNNGIQQDIGELAAHSCPLERKGNHGQVKHKARNKAFDRHYKAIWLAGKSEGIEALSRSYGLNASGYSQSPALKAKHYKALMSWQGLGTSTSDCWNPE</sequence>
<reference evidence="1 2" key="1">
    <citation type="journal article" date="2024" name="J Genomics">
        <title>Draft genome sequencing and assembly of Favolaschia claudopus CIRM-BRFM 2984 isolated from oak limbs.</title>
        <authorList>
            <person name="Navarro D."/>
            <person name="Drula E."/>
            <person name="Chaduli D."/>
            <person name="Cazenave R."/>
            <person name="Ahrendt S."/>
            <person name="Wang J."/>
            <person name="Lipzen A."/>
            <person name="Daum C."/>
            <person name="Barry K."/>
            <person name="Grigoriev I.V."/>
            <person name="Favel A."/>
            <person name="Rosso M.N."/>
            <person name="Martin F."/>
        </authorList>
    </citation>
    <scope>NUCLEOTIDE SEQUENCE [LARGE SCALE GENOMIC DNA]</scope>
    <source>
        <strain evidence="1 2">CIRM-BRFM 2984</strain>
    </source>
</reference>
<dbReference type="Proteomes" id="UP001362999">
    <property type="component" value="Unassembled WGS sequence"/>
</dbReference>
<evidence type="ECO:0000313" key="1">
    <source>
        <dbReference type="EMBL" id="KAK6969502.1"/>
    </source>
</evidence>
<organism evidence="1 2">
    <name type="scientific">Favolaschia claudopus</name>
    <dbReference type="NCBI Taxonomy" id="2862362"/>
    <lineage>
        <taxon>Eukaryota</taxon>
        <taxon>Fungi</taxon>
        <taxon>Dikarya</taxon>
        <taxon>Basidiomycota</taxon>
        <taxon>Agaricomycotina</taxon>
        <taxon>Agaricomycetes</taxon>
        <taxon>Agaricomycetidae</taxon>
        <taxon>Agaricales</taxon>
        <taxon>Marasmiineae</taxon>
        <taxon>Mycenaceae</taxon>
        <taxon>Favolaschia</taxon>
    </lineage>
</organism>